<keyword evidence="4" id="KW-1185">Reference proteome</keyword>
<organism evidence="3 4">
    <name type="scientific">Eragrostis curvula</name>
    <name type="common">weeping love grass</name>
    <dbReference type="NCBI Taxonomy" id="38414"/>
    <lineage>
        <taxon>Eukaryota</taxon>
        <taxon>Viridiplantae</taxon>
        <taxon>Streptophyta</taxon>
        <taxon>Embryophyta</taxon>
        <taxon>Tracheophyta</taxon>
        <taxon>Spermatophyta</taxon>
        <taxon>Magnoliopsida</taxon>
        <taxon>Liliopsida</taxon>
        <taxon>Poales</taxon>
        <taxon>Poaceae</taxon>
        <taxon>PACMAD clade</taxon>
        <taxon>Chloridoideae</taxon>
        <taxon>Eragrostideae</taxon>
        <taxon>Eragrostidinae</taxon>
        <taxon>Eragrostis</taxon>
    </lineage>
</organism>
<dbReference type="Gramene" id="TVU38004">
    <property type="protein sequence ID" value="TVU38004"/>
    <property type="gene ID" value="EJB05_11351"/>
</dbReference>
<feature type="region of interest" description="Disordered" evidence="1">
    <location>
        <begin position="276"/>
        <end position="307"/>
    </location>
</feature>
<protein>
    <recommendedName>
        <fullName evidence="2">HMA domain-containing protein</fullName>
    </recommendedName>
</protein>
<comment type="caution">
    <text evidence="3">The sequence shown here is derived from an EMBL/GenBank/DDBJ whole genome shotgun (WGS) entry which is preliminary data.</text>
</comment>
<feature type="compositionally biased region" description="Basic and acidic residues" evidence="1">
    <location>
        <begin position="97"/>
        <end position="165"/>
    </location>
</feature>
<dbReference type="InterPro" id="IPR006121">
    <property type="entry name" value="HMA_dom"/>
</dbReference>
<proteinExistence type="predicted"/>
<accession>A0A5J9VRG8</accession>
<dbReference type="InterPro" id="IPR044169">
    <property type="entry name" value="PI21"/>
</dbReference>
<evidence type="ECO:0000313" key="3">
    <source>
        <dbReference type="EMBL" id="TVU38004.1"/>
    </source>
</evidence>
<name>A0A5J9VRG8_9POAL</name>
<dbReference type="InterPro" id="IPR036163">
    <property type="entry name" value="HMA_dom_sf"/>
</dbReference>
<dbReference type="GO" id="GO:1900150">
    <property type="term" value="P:regulation of defense response to fungus"/>
    <property type="evidence" value="ECO:0007669"/>
    <property type="project" value="InterPro"/>
</dbReference>
<dbReference type="EMBL" id="RWGY01000007">
    <property type="protein sequence ID" value="TVU38004.1"/>
    <property type="molecule type" value="Genomic_DNA"/>
</dbReference>
<evidence type="ECO:0000259" key="2">
    <source>
        <dbReference type="PROSITE" id="PS50846"/>
    </source>
</evidence>
<dbReference type="Proteomes" id="UP000324897">
    <property type="component" value="Chromosome 4"/>
</dbReference>
<dbReference type="Gene3D" id="3.30.70.100">
    <property type="match status" value="1"/>
</dbReference>
<evidence type="ECO:0000313" key="4">
    <source>
        <dbReference type="Proteomes" id="UP000324897"/>
    </source>
</evidence>
<evidence type="ECO:0000256" key="1">
    <source>
        <dbReference type="SAM" id="MobiDB-lite"/>
    </source>
</evidence>
<dbReference type="PANTHER" id="PTHR47488:SF5">
    <property type="entry name" value="HMA DOMAIN-CONTAINING PROTEIN"/>
    <property type="match status" value="1"/>
</dbReference>
<dbReference type="PANTHER" id="PTHR47488">
    <property type="entry name" value="HEAVY METAL TRANSPORT/DETOXIFICATION SUPERFAMILY PROTEIN"/>
    <property type="match status" value="1"/>
</dbReference>
<dbReference type="GO" id="GO:0046872">
    <property type="term" value="F:metal ion binding"/>
    <property type="evidence" value="ECO:0007669"/>
    <property type="project" value="InterPro"/>
</dbReference>
<dbReference type="OrthoDB" id="785270at2759"/>
<dbReference type="AlphaFoldDB" id="A0A5J9VRG8"/>
<dbReference type="PROSITE" id="PS50846">
    <property type="entry name" value="HMA_2"/>
    <property type="match status" value="1"/>
</dbReference>
<sequence>MGEKDNKISTIVLKVDLECQRCYKKIRKALCKIQDKMEIKTISYDEKSNSVTISGPFDAEKVCRKLCCKAGRVIKDMSIKGKEAKADGGEKAAAAKPADKDGGKAEKPKDGKADKEAGKAEKKDGKADKAEKKEGKADKEKGKDDKAEKKVKFADGDGKPAAEAKAVKAIPPADLGPLLEKIMAAKGAAPPAAPCGEPIKQPVAAQGVAVPSIWPAPAASMAGYSYNPSYDPSYYGAGGGYGRLPAVATEAAGQPRRRPADTTACPCTTTRVGTTAAAAQAGSRTTRSSSSRAARTPTPGSAASCDGAMDRAEQSVSCGHPAMASTECKKTFFPVSSCSCLCLWVLVY</sequence>
<feature type="compositionally biased region" description="Low complexity" evidence="1">
    <location>
        <begin position="276"/>
        <end position="298"/>
    </location>
</feature>
<dbReference type="SUPFAM" id="SSF55008">
    <property type="entry name" value="HMA, heavy metal-associated domain"/>
    <property type="match status" value="1"/>
</dbReference>
<feature type="region of interest" description="Disordered" evidence="1">
    <location>
        <begin position="82"/>
        <end position="165"/>
    </location>
</feature>
<gene>
    <name evidence="3" type="ORF">EJB05_11351</name>
</gene>
<feature type="domain" description="HMA" evidence="2">
    <location>
        <begin position="8"/>
        <end position="75"/>
    </location>
</feature>
<reference evidence="3 4" key="1">
    <citation type="journal article" date="2019" name="Sci. Rep.">
        <title>A high-quality genome of Eragrostis curvula grass provides insights into Poaceae evolution and supports new strategies to enhance forage quality.</title>
        <authorList>
            <person name="Carballo J."/>
            <person name="Santos B.A.C.M."/>
            <person name="Zappacosta D."/>
            <person name="Garbus I."/>
            <person name="Selva J.P."/>
            <person name="Gallo C.A."/>
            <person name="Diaz A."/>
            <person name="Albertini E."/>
            <person name="Caccamo M."/>
            <person name="Echenique V."/>
        </authorList>
    </citation>
    <scope>NUCLEOTIDE SEQUENCE [LARGE SCALE GENOMIC DNA]</scope>
    <source>
        <strain evidence="4">cv. Victoria</strain>
        <tissue evidence="3">Leaf</tissue>
    </source>
</reference>